<organism evidence="1">
    <name type="scientific">Aeromonas sp. 19NY04SH05-1</name>
    <dbReference type="NCBI Taxonomy" id="2920537"/>
    <lineage>
        <taxon>Bacteria</taxon>
        <taxon>Pseudomonadati</taxon>
        <taxon>Pseudomonadota</taxon>
        <taxon>Gammaproteobacteria</taxon>
        <taxon>Aeromonadales</taxon>
        <taxon>Aeromonadaceae</taxon>
        <taxon>Aeromonas</taxon>
    </lineage>
</organism>
<proteinExistence type="predicted"/>
<accession>A0AAU6T7R2</accession>
<dbReference type="AlphaFoldDB" id="A0AAU6T7R2"/>
<gene>
    <name evidence="1" type="ORF">MRK42_19310</name>
</gene>
<protein>
    <submittedName>
        <fullName evidence="1">PilZ domain-containing protein</fullName>
    </submittedName>
</protein>
<evidence type="ECO:0000313" key="1">
    <source>
        <dbReference type="EMBL" id="XAG41094.1"/>
    </source>
</evidence>
<dbReference type="GeneID" id="92809512"/>
<sequence>MEIQETDLLFQNSSDDPRRKLPRWYLHDGTTPLESQSCGIAARLLVSGLLFDRSIGRAVIKDLGPGGVGFLAPARFELPEQVTLKLAPAMTLTCHITHRRGIGRYLRFYGARWSEPEQVDLAPLLSHWRHCFRALRTEAASDPSPTDPEKGAA</sequence>
<reference evidence="1" key="1">
    <citation type="submission" date="2022-03" db="EMBL/GenBank/DDBJ databases">
        <title>Sea Food Isolates.</title>
        <authorList>
            <person name="Li C."/>
        </authorList>
    </citation>
    <scope>NUCLEOTIDE SEQUENCE</scope>
    <source>
        <strain evidence="1">19NY04SH05-1</strain>
    </source>
</reference>
<dbReference type="EMBL" id="CP095328">
    <property type="protein sequence ID" value="XAG41094.1"/>
    <property type="molecule type" value="Genomic_DNA"/>
</dbReference>
<name>A0AAU6T7R2_9GAMM</name>
<dbReference type="RefSeq" id="WP_026456516.1">
    <property type="nucleotide sequence ID" value="NZ_CP095328.1"/>
</dbReference>